<dbReference type="Proteomes" id="UP001168972">
    <property type="component" value="Unassembled WGS sequence"/>
</dbReference>
<name>A0AA39FT86_MICHY</name>
<comment type="caution">
    <text evidence="2">The sequence shown here is derived from an EMBL/GenBank/DDBJ whole genome shotgun (WGS) entry which is preliminary data.</text>
</comment>
<evidence type="ECO:0000313" key="3">
    <source>
        <dbReference type="Proteomes" id="UP001168972"/>
    </source>
</evidence>
<reference evidence="2" key="1">
    <citation type="journal article" date="2023" name="bioRxiv">
        <title>Scaffold-level genome assemblies of two parasitoid biocontrol wasps reveal the parthenogenesis mechanism and an associated novel virus.</title>
        <authorList>
            <person name="Inwood S."/>
            <person name="Skelly J."/>
            <person name="Guhlin J."/>
            <person name="Harrop T."/>
            <person name="Goldson S."/>
            <person name="Dearden P."/>
        </authorList>
    </citation>
    <scope>NUCLEOTIDE SEQUENCE</scope>
    <source>
        <strain evidence="2">Lincoln</strain>
        <tissue evidence="2">Whole body</tissue>
    </source>
</reference>
<reference evidence="2" key="2">
    <citation type="submission" date="2023-03" db="EMBL/GenBank/DDBJ databases">
        <authorList>
            <person name="Inwood S.N."/>
            <person name="Skelly J.G."/>
            <person name="Guhlin J."/>
            <person name="Harrop T.W.R."/>
            <person name="Goldson S.G."/>
            <person name="Dearden P.K."/>
        </authorList>
    </citation>
    <scope>NUCLEOTIDE SEQUENCE</scope>
    <source>
        <strain evidence="2">Lincoln</strain>
        <tissue evidence="2">Whole body</tissue>
    </source>
</reference>
<accession>A0AA39FT86</accession>
<proteinExistence type="predicted"/>
<dbReference type="PANTHER" id="PTHR46579">
    <property type="entry name" value="F5/8 TYPE C DOMAIN-CONTAINING PROTEIN-RELATED"/>
    <property type="match status" value="1"/>
</dbReference>
<keyword evidence="3" id="KW-1185">Reference proteome</keyword>
<dbReference type="EMBL" id="JAQQBR010000005">
    <property type="protein sequence ID" value="KAK0175096.1"/>
    <property type="molecule type" value="Genomic_DNA"/>
</dbReference>
<evidence type="ECO:0000256" key="1">
    <source>
        <dbReference type="SAM" id="MobiDB-lite"/>
    </source>
</evidence>
<gene>
    <name evidence="2" type="ORF">PV327_008876</name>
</gene>
<sequence>MPKINKSLDLNTYSRTRKWEILKSIRNTQYGIQTSRRFQQNPQASTVVDAQPDLPRTYDSFHFLWNLTVVCWCLEVMNISDSIAVSSNVTNACSTSNINQIEESDNENEERYEEPTYDDNTSTSEDTFSISSNSEHDISETDYPTDDERENNAYELPNPGEDDIPLYDGAQITVGESMHSILTLALTENITGTCLDYILKLIALHIPPSQHFNDTIYKFWKYFSSLKTPIKKHYYCSNCSAALENEDSLCNCQEASQKSYFLEMPIISQLQSMYMRADFVDDLDFCFSPLRKTSENNIEDIYDGQLYRDASEHHKILSNKNNLSFMWYTDGAPLYKSRKYSVWMFNLIINELPYKKRVFHSNILTPGIWFGPIDPLIHLFLAPLHSQLENLHRGFEVMIPSRNEVRRVKGIVLCGTADAPARSDFLCHIRFNGYYGCTRCKTREERIRVNDSSNATIHIYPYNKNIELRTREEHVTTARTITLEMDDDTDAEEVERYGIKSSPLFNVMSDPIRGTSVDPMHNIFLGVTKTLASLWFNPSDKHKPFSLYKYLNIIDARLALIKPPSFVPRKPRSMSAYFNHWKASEWKQWFFFSRSRY</sequence>
<feature type="region of interest" description="Disordered" evidence="1">
    <location>
        <begin position="100"/>
        <end position="160"/>
    </location>
</feature>
<dbReference type="InterPro" id="IPR004242">
    <property type="entry name" value="Transposase_21"/>
</dbReference>
<protein>
    <recommendedName>
        <fullName evidence="4">Transposase domain-containing protein</fullName>
    </recommendedName>
</protein>
<feature type="compositionally biased region" description="Polar residues" evidence="1">
    <location>
        <begin position="118"/>
        <end position="133"/>
    </location>
</feature>
<feature type="compositionally biased region" description="Acidic residues" evidence="1">
    <location>
        <begin position="102"/>
        <end position="117"/>
    </location>
</feature>
<dbReference type="AlphaFoldDB" id="A0AA39FT86"/>
<evidence type="ECO:0000313" key="2">
    <source>
        <dbReference type="EMBL" id="KAK0175096.1"/>
    </source>
</evidence>
<dbReference type="PANTHER" id="PTHR46579:SF1">
    <property type="entry name" value="F5_8 TYPE C DOMAIN-CONTAINING PROTEIN"/>
    <property type="match status" value="1"/>
</dbReference>
<organism evidence="2 3">
    <name type="scientific">Microctonus hyperodae</name>
    <name type="common">Parasitoid wasp</name>
    <dbReference type="NCBI Taxonomy" id="165561"/>
    <lineage>
        <taxon>Eukaryota</taxon>
        <taxon>Metazoa</taxon>
        <taxon>Ecdysozoa</taxon>
        <taxon>Arthropoda</taxon>
        <taxon>Hexapoda</taxon>
        <taxon>Insecta</taxon>
        <taxon>Pterygota</taxon>
        <taxon>Neoptera</taxon>
        <taxon>Endopterygota</taxon>
        <taxon>Hymenoptera</taxon>
        <taxon>Apocrita</taxon>
        <taxon>Ichneumonoidea</taxon>
        <taxon>Braconidae</taxon>
        <taxon>Euphorinae</taxon>
        <taxon>Microctonus</taxon>
    </lineage>
</organism>
<evidence type="ECO:0008006" key="4">
    <source>
        <dbReference type="Google" id="ProtNLM"/>
    </source>
</evidence>
<dbReference type="Pfam" id="PF02992">
    <property type="entry name" value="Transposase_21"/>
    <property type="match status" value="1"/>
</dbReference>